<dbReference type="EC" id="3.6.1.64" evidence="8"/>
<dbReference type="GO" id="GO:0009117">
    <property type="term" value="P:nucleotide metabolic process"/>
    <property type="evidence" value="ECO:0007669"/>
    <property type="project" value="UniProtKB-KW"/>
</dbReference>
<dbReference type="KEGG" id="pki:111837481"/>
<keyword evidence="5" id="KW-0546">Nucleotide metabolism</keyword>
<dbReference type="GO" id="GO:0016077">
    <property type="term" value="P:sno(s)RNA catabolic process"/>
    <property type="evidence" value="ECO:0007669"/>
    <property type="project" value="TreeGrafter"/>
</dbReference>
<evidence type="ECO:0000256" key="3">
    <source>
        <dbReference type="ARBA" id="ARBA00004642"/>
    </source>
</evidence>
<dbReference type="GO" id="GO:0005654">
    <property type="term" value="C:nucleoplasm"/>
    <property type="evidence" value="ECO:0007669"/>
    <property type="project" value="UniProtKB-SubCell"/>
</dbReference>
<comment type="catalytic activity">
    <reaction evidence="16">
        <text>dIDP + H2O = dIMP + phosphate + H(+)</text>
        <dbReference type="Rhea" id="RHEA:35211"/>
        <dbReference type="ChEBI" id="CHEBI:15377"/>
        <dbReference type="ChEBI" id="CHEBI:15378"/>
        <dbReference type="ChEBI" id="CHEBI:43474"/>
        <dbReference type="ChEBI" id="CHEBI:61194"/>
        <dbReference type="ChEBI" id="CHEBI:62286"/>
        <dbReference type="EC" id="3.6.1.64"/>
    </reaction>
    <physiologicalReaction direction="left-to-right" evidence="16">
        <dbReference type="Rhea" id="RHEA:35212"/>
    </physiologicalReaction>
</comment>
<accession>A0A3B3QTJ9</accession>
<keyword evidence="6" id="KW-0539">Nucleus</keyword>
<comment type="subcellular location">
    <subcellularLocation>
        <location evidence="2">Nucleus</location>
        <location evidence="2">Nucleolus</location>
    </subcellularLocation>
    <subcellularLocation>
        <location evidence="3">Nucleus</location>
        <location evidence="3">Nucleoplasm</location>
    </subcellularLocation>
</comment>
<evidence type="ECO:0000256" key="8">
    <source>
        <dbReference type="ARBA" id="ARBA00038899"/>
    </source>
</evidence>
<comment type="catalytic activity">
    <reaction evidence="14">
        <text>a 5'-end (N(7)-methyl 5'-triphosphoguanosine)-ribonucleoside in mRNA + H2O = N(7)-methyl-GDP + a 5'-end phospho-ribonucleoside in mRNA + 2 H(+)</text>
        <dbReference type="Rhea" id="RHEA:67484"/>
        <dbReference type="Rhea" id="RHEA-COMP:15692"/>
        <dbReference type="Rhea" id="RHEA-COMP:17167"/>
        <dbReference type="ChEBI" id="CHEBI:15377"/>
        <dbReference type="ChEBI" id="CHEBI:15378"/>
        <dbReference type="ChEBI" id="CHEBI:63714"/>
        <dbReference type="ChEBI" id="CHEBI:138282"/>
        <dbReference type="ChEBI" id="CHEBI:156461"/>
        <dbReference type="EC" id="3.6.1.62"/>
    </reaction>
    <physiologicalReaction direction="left-to-right" evidence="14">
        <dbReference type="Rhea" id="RHEA:67485"/>
    </physiologicalReaction>
</comment>
<dbReference type="STRING" id="1676925.ENSPKIP00000008955"/>
<dbReference type="Proteomes" id="UP000261540">
    <property type="component" value="Unplaced"/>
</dbReference>
<dbReference type="InterPro" id="IPR054754">
    <property type="entry name" value="NudT16"/>
</dbReference>
<dbReference type="OrthoDB" id="5950381at2759"/>
<keyword evidence="19" id="KW-1185">Reference proteome</keyword>
<comment type="cofactor">
    <cofactor evidence="1">
        <name>Co(2+)</name>
        <dbReference type="ChEBI" id="CHEBI:48828"/>
    </cofactor>
</comment>
<evidence type="ECO:0000256" key="14">
    <source>
        <dbReference type="ARBA" id="ARBA00047661"/>
    </source>
</evidence>
<feature type="domain" description="Nudix hydrolase" evidence="17">
    <location>
        <begin position="16"/>
        <end position="168"/>
    </location>
</feature>
<dbReference type="GeneID" id="111837481"/>
<dbReference type="FunFam" id="3.90.79.10:FF:000101">
    <property type="entry name" value="U8 snoRNA-decapping enzyme"/>
    <property type="match status" value="1"/>
</dbReference>
<evidence type="ECO:0000259" key="17">
    <source>
        <dbReference type="PROSITE" id="PS51462"/>
    </source>
</evidence>
<organism evidence="18 19">
    <name type="scientific">Paramormyrops kingsleyae</name>
    <dbReference type="NCBI Taxonomy" id="1676925"/>
    <lineage>
        <taxon>Eukaryota</taxon>
        <taxon>Metazoa</taxon>
        <taxon>Chordata</taxon>
        <taxon>Craniata</taxon>
        <taxon>Vertebrata</taxon>
        <taxon>Euteleostomi</taxon>
        <taxon>Actinopterygii</taxon>
        <taxon>Neopterygii</taxon>
        <taxon>Teleostei</taxon>
        <taxon>Osteoglossocephala</taxon>
        <taxon>Osteoglossomorpha</taxon>
        <taxon>Osteoglossiformes</taxon>
        <taxon>Mormyridae</taxon>
        <taxon>Paramormyrops</taxon>
    </lineage>
</organism>
<evidence type="ECO:0000313" key="19">
    <source>
        <dbReference type="Proteomes" id="UP000261540"/>
    </source>
</evidence>
<dbReference type="GO" id="GO:1990174">
    <property type="term" value="F:phosphodiesterase decapping endonuclease activity"/>
    <property type="evidence" value="ECO:0007669"/>
    <property type="project" value="TreeGrafter"/>
</dbReference>
<evidence type="ECO:0000256" key="4">
    <source>
        <dbReference type="ARBA" id="ARBA00022884"/>
    </source>
</evidence>
<evidence type="ECO:0000256" key="10">
    <source>
        <dbReference type="ARBA" id="ARBA00041450"/>
    </source>
</evidence>
<evidence type="ECO:0000256" key="7">
    <source>
        <dbReference type="ARBA" id="ARBA00038173"/>
    </source>
</evidence>
<dbReference type="PROSITE" id="PS51462">
    <property type="entry name" value="NUDIX"/>
    <property type="match status" value="1"/>
</dbReference>
<reference evidence="18" key="1">
    <citation type="submission" date="2025-08" db="UniProtKB">
        <authorList>
            <consortium name="Ensembl"/>
        </authorList>
    </citation>
    <scope>IDENTIFICATION</scope>
</reference>
<dbReference type="InterPro" id="IPR000086">
    <property type="entry name" value="NUDIX_hydrolase_dom"/>
</dbReference>
<evidence type="ECO:0000256" key="15">
    <source>
        <dbReference type="ARBA" id="ARBA00047875"/>
    </source>
</evidence>
<dbReference type="Pfam" id="PF22327">
    <property type="entry name" value="Nudt16-like"/>
    <property type="match status" value="1"/>
</dbReference>
<dbReference type="AlphaFoldDB" id="A0A3B3QTJ9"/>
<dbReference type="SUPFAM" id="SSF55811">
    <property type="entry name" value="Nudix"/>
    <property type="match status" value="1"/>
</dbReference>
<dbReference type="GO" id="GO:0006402">
    <property type="term" value="P:mRNA catabolic process"/>
    <property type="evidence" value="ECO:0007669"/>
    <property type="project" value="TreeGrafter"/>
</dbReference>
<evidence type="ECO:0000256" key="5">
    <source>
        <dbReference type="ARBA" id="ARBA00023080"/>
    </source>
</evidence>
<dbReference type="CDD" id="cd18869">
    <property type="entry name" value="NUDIX_U8_SnoRNA_DE_Nudt16"/>
    <property type="match status" value="1"/>
</dbReference>
<dbReference type="PANTHER" id="PTHR31699:SF1">
    <property type="entry name" value="U8 SNORNA-DECAPPING ENZYME"/>
    <property type="match status" value="1"/>
</dbReference>
<evidence type="ECO:0000256" key="2">
    <source>
        <dbReference type="ARBA" id="ARBA00004604"/>
    </source>
</evidence>
<dbReference type="Gene3D" id="3.90.79.10">
    <property type="entry name" value="Nucleoside Triphosphate Pyrophosphohydrolase"/>
    <property type="match status" value="1"/>
</dbReference>
<proteinExistence type="inferred from homology"/>
<evidence type="ECO:0000256" key="6">
    <source>
        <dbReference type="ARBA" id="ARBA00023242"/>
    </source>
</evidence>
<dbReference type="PANTHER" id="PTHR31699">
    <property type="entry name" value="NUDIX T16 FAMILY MEMBER"/>
    <property type="match status" value="1"/>
</dbReference>
<comment type="similarity">
    <text evidence="7">Belongs to the Nudix hydrolase family. NUDT16 subfamily.</text>
</comment>
<protein>
    <recommendedName>
        <fullName evidence="9">U8 snoRNA-decapping enzyme</fullName>
        <ecNumber evidence="8">3.6.1.64</ecNumber>
    </recommendedName>
    <alternativeName>
        <fullName evidence="12">IDP phosphatase</fullName>
    </alternativeName>
    <alternativeName>
        <fullName evidence="10">Inosine diphosphate phosphatase</fullName>
    </alternativeName>
    <alternativeName>
        <fullName evidence="11">Nucleoside diphosphate-linked moiety X motif 16</fullName>
    </alternativeName>
    <alternativeName>
        <fullName evidence="13">m7GpppN-mRNA hydrolase</fullName>
    </alternativeName>
</protein>
<evidence type="ECO:0000256" key="1">
    <source>
        <dbReference type="ARBA" id="ARBA00001941"/>
    </source>
</evidence>
<evidence type="ECO:0000256" key="16">
    <source>
        <dbReference type="ARBA" id="ARBA00048945"/>
    </source>
</evidence>
<dbReference type="GeneTree" id="ENSGT00390000016224"/>
<name>A0A3B3QTJ9_9TELE</name>
<comment type="catalytic activity">
    <reaction evidence="15">
        <text>IDP + H2O = IMP + phosphate + H(+)</text>
        <dbReference type="Rhea" id="RHEA:35207"/>
        <dbReference type="ChEBI" id="CHEBI:15377"/>
        <dbReference type="ChEBI" id="CHEBI:15378"/>
        <dbReference type="ChEBI" id="CHEBI:43474"/>
        <dbReference type="ChEBI" id="CHEBI:58053"/>
        <dbReference type="ChEBI" id="CHEBI:58280"/>
        <dbReference type="EC" id="3.6.1.64"/>
    </reaction>
    <physiologicalReaction direction="left-to-right" evidence="15">
        <dbReference type="Rhea" id="RHEA:35208"/>
    </physiologicalReaction>
</comment>
<evidence type="ECO:0000256" key="9">
    <source>
        <dbReference type="ARBA" id="ARBA00039871"/>
    </source>
</evidence>
<keyword evidence="4" id="KW-0694">RNA-binding</keyword>
<dbReference type="GO" id="GO:1990003">
    <property type="term" value="F:IDP phosphatase activity"/>
    <property type="evidence" value="ECO:0007669"/>
    <property type="project" value="UniProtKB-EC"/>
</dbReference>
<evidence type="ECO:0000256" key="12">
    <source>
        <dbReference type="ARBA" id="ARBA00042015"/>
    </source>
</evidence>
<dbReference type="Ensembl" id="ENSPKIT00000033047.1">
    <property type="protein sequence ID" value="ENSPKIP00000008955.1"/>
    <property type="gene ID" value="ENSPKIG00000024242.1"/>
</dbReference>
<dbReference type="GO" id="GO:0140933">
    <property type="term" value="F:5'-(N(7)-methylguanosine 5'-triphospho)-[mRNA] hydrolase activity"/>
    <property type="evidence" value="ECO:0007669"/>
    <property type="project" value="UniProtKB-EC"/>
</dbReference>
<dbReference type="GO" id="GO:0005730">
    <property type="term" value="C:nucleolus"/>
    <property type="evidence" value="ECO:0007669"/>
    <property type="project" value="UniProtKB-SubCell"/>
</dbReference>
<dbReference type="GO" id="GO:0030515">
    <property type="term" value="F:snoRNA binding"/>
    <property type="evidence" value="ECO:0007669"/>
    <property type="project" value="TreeGrafter"/>
</dbReference>
<evidence type="ECO:0000256" key="11">
    <source>
        <dbReference type="ARBA" id="ARBA00041656"/>
    </source>
</evidence>
<sequence>MESKEITKEQALSLKGYKHACHIMLYGDTDAKLFGKIPTKHIVLMQMRFDGLLGFPGGLVNPGQESLESGLSREIGEELGVALCVSPEDHLSTQLASSPPNLVCHFFVKKMTEEELREVEKAAVVASDHGLEVMGLVRVPLFTLRNGGGLSSFLSHSFIGNSRSQLLSALRTLGLVSHHDLEAAVTRADKSLHSKAR</sequence>
<reference evidence="18" key="2">
    <citation type="submission" date="2025-09" db="UniProtKB">
        <authorList>
            <consortium name="Ensembl"/>
        </authorList>
    </citation>
    <scope>IDENTIFICATION</scope>
</reference>
<dbReference type="InterPro" id="IPR015797">
    <property type="entry name" value="NUDIX_hydrolase-like_dom_sf"/>
</dbReference>
<dbReference type="RefSeq" id="XP_023655346.1">
    <property type="nucleotide sequence ID" value="XM_023799578.2"/>
</dbReference>
<evidence type="ECO:0000313" key="18">
    <source>
        <dbReference type="Ensembl" id="ENSPKIP00000008955.1"/>
    </source>
</evidence>
<evidence type="ECO:0000256" key="13">
    <source>
        <dbReference type="ARBA" id="ARBA00043162"/>
    </source>
</evidence>